<keyword evidence="5 6" id="KW-0326">Glycosidase</keyword>
<dbReference type="Pfam" id="PF00251">
    <property type="entry name" value="Glyco_hydro_32N"/>
    <property type="match status" value="1"/>
</dbReference>
<keyword evidence="4" id="KW-0325">Glycoprotein</keyword>
<dbReference type="PANTHER" id="PTHR42800">
    <property type="entry name" value="EXOINULINASE INUD (AFU_ORTHOLOGUE AFUA_5G00480)"/>
    <property type="match status" value="1"/>
</dbReference>
<evidence type="ECO:0000256" key="6">
    <source>
        <dbReference type="RuleBase" id="RU362110"/>
    </source>
</evidence>
<evidence type="ECO:0000256" key="1">
    <source>
        <dbReference type="ARBA" id="ARBA00009902"/>
    </source>
</evidence>
<dbReference type="Pfam" id="PF08244">
    <property type="entry name" value="Glyco_hydro_32C"/>
    <property type="match status" value="1"/>
</dbReference>
<evidence type="ECO:0000259" key="7">
    <source>
        <dbReference type="Pfam" id="PF00251"/>
    </source>
</evidence>
<dbReference type="GO" id="GO:0005987">
    <property type="term" value="P:sucrose catabolic process"/>
    <property type="evidence" value="ECO:0007669"/>
    <property type="project" value="TreeGrafter"/>
</dbReference>
<dbReference type="CDD" id="cd18622">
    <property type="entry name" value="GH32_Inu-like"/>
    <property type="match status" value="1"/>
</dbReference>
<dbReference type="PROSITE" id="PS00609">
    <property type="entry name" value="GLYCOSYL_HYDROL_F32"/>
    <property type="match status" value="1"/>
</dbReference>
<dbReference type="SUPFAM" id="SSF75005">
    <property type="entry name" value="Arabinanase/levansucrase/invertase"/>
    <property type="match status" value="1"/>
</dbReference>
<dbReference type="Gene3D" id="2.60.120.560">
    <property type="entry name" value="Exo-inulinase, domain 1"/>
    <property type="match status" value="1"/>
</dbReference>
<dbReference type="SMART" id="SM00640">
    <property type="entry name" value="Glyco_32"/>
    <property type="match status" value="1"/>
</dbReference>
<dbReference type="InterPro" id="IPR001362">
    <property type="entry name" value="Glyco_hydro_32"/>
</dbReference>
<name>A0A0H5CE49_CYBJN</name>
<evidence type="ECO:0000313" key="9">
    <source>
        <dbReference type="EMBL" id="CEP22864.1"/>
    </source>
</evidence>
<dbReference type="AlphaFoldDB" id="A0A0H5CE49"/>
<dbReference type="GO" id="GO:0005576">
    <property type="term" value="C:extracellular region"/>
    <property type="evidence" value="ECO:0007669"/>
    <property type="project" value="UniProtKB-ARBA"/>
</dbReference>
<dbReference type="InterPro" id="IPR013189">
    <property type="entry name" value="Glyco_hydro_32_C"/>
</dbReference>
<evidence type="ECO:0000259" key="8">
    <source>
        <dbReference type="Pfam" id="PF08244"/>
    </source>
</evidence>
<dbReference type="FunFam" id="2.115.10.20:FF:000002">
    <property type="entry name" value="Invertase 2"/>
    <property type="match status" value="1"/>
</dbReference>
<dbReference type="SUPFAM" id="SSF49899">
    <property type="entry name" value="Concanavalin A-like lectins/glucanases"/>
    <property type="match status" value="1"/>
</dbReference>
<evidence type="ECO:0000313" key="10">
    <source>
        <dbReference type="Proteomes" id="UP000038830"/>
    </source>
</evidence>
<evidence type="ECO:0000256" key="5">
    <source>
        <dbReference type="ARBA" id="ARBA00023295"/>
    </source>
</evidence>
<dbReference type="PANTHER" id="PTHR42800:SF4">
    <property type="entry name" value="INVERTASE 2"/>
    <property type="match status" value="1"/>
</dbReference>
<proteinExistence type="inferred from homology"/>
<dbReference type="InterPro" id="IPR013320">
    <property type="entry name" value="ConA-like_dom_sf"/>
</dbReference>
<organism evidence="9 10">
    <name type="scientific">Cyberlindnera jadinii (strain ATCC 18201 / CBS 1600 / BCRC 20928 / JCM 3617 / NBRC 0987 / NRRL Y-1542)</name>
    <name type="common">Torula yeast</name>
    <name type="synonym">Candida utilis</name>
    <dbReference type="NCBI Taxonomy" id="983966"/>
    <lineage>
        <taxon>Eukaryota</taxon>
        <taxon>Fungi</taxon>
        <taxon>Dikarya</taxon>
        <taxon>Ascomycota</taxon>
        <taxon>Saccharomycotina</taxon>
        <taxon>Saccharomycetes</taxon>
        <taxon>Phaffomycetales</taxon>
        <taxon>Phaffomycetaceae</taxon>
        <taxon>Cyberlindnera</taxon>
    </lineage>
</organism>
<sequence length="539" mass="61548">MSLTKDVSEDQEDIKSLTMNTSLVDSSIYRPLVHLTPPVGWMNDPNGLFYDSYESTYHVYYQYNPNDTIWGLPLYWGHATSDDLLTWDHHAPAIGPENDDEGIYSGSIVIDYDNTSGFFDDSTRPEQRIVAIYTNNLPDVETQDIAYSTDGGYTFEKYENNPVIDVNSTQFRDPKVIWYEETEQWVMTVAKSQEYKIQIYTSDNLKDWSLASNFSTKGYVGYQYECPGLFEATIENPKSGDPEKKWVMVLAINPGSPLGGSINEYFVGDFNGTEFIPDDDATRFMDTGKDFYAFQAFFNAPENRSIGVAWASNWQYSNQVPDPDGYRSSMSSIREYTLRYVSTNPESEQLILCQKPFFVNETDLKVVEEYKVSNSSLTVDQTFGSSFANSNTTGLLDFNMTFTVNGTTDVTQKDSVTFELRIKSNQSDEAIALGYDYNNEQFYINRATESYFQRTNQFFQERWSTYVQPLTITESGDKQYQLYGLVDNNILELYFNNGAFTSTNTFFLEKGKPSNVDIVASSSKEAYTVDQLTVRRLTV</sequence>
<reference evidence="10" key="1">
    <citation type="journal article" date="2015" name="J. Biotechnol.">
        <title>The structure of the Cyberlindnera jadinii genome and its relation to Candida utilis analyzed by the occurrence of single nucleotide polymorphisms.</title>
        <authorList>
            <person name="Rupp O."/>
            <person name="Brinkrolf K."/>
            <person name="Buerth C."/>
            <person name="Kunigo M."/>
            <person name="Schneider J."/>
            <person name="Jaenicke S."/>
            <person name="Goesmann A."/>
            <person name="Puehler A."/>
            <person name="Jaeger K.-E."/>
            <person name="Ernst J.F."/>
        </authorList>
    </citation>
    <scope>NUCLEOTIDE SEQUENCE [LARGE SCALE GENOMIC DNA]</scope>
    <source>
        <strain evidence="10">ATCC 18201 / CBS 1600 / BCRC 20928 / JCM 3617 / NBRC 0987 / NRRL Y-1542</strain>
    </source>
</reference>
<dbReference type="GO" id="GO:0004575">
    <property type="term" value="F:sucrose alpha-glucosidase activity"/>
    <property type="evidence" value="ECO:0007669"/>
    <property type="project" value="TreeGrafter"/>
</dbReference>
<feature type="domain" description="Glycosyl hydrolase family 32 N-terminal" evidence="7">
    <location>
        <begin position="34"/>
        <end position="343"/>
    </location>
</feature>
<evidence type="ECO:0000256" key="4">
    <source>
        <dbReference type="ARBA" id="ARBA00023180"/>
    </source>
</evidence>
<dbReference type="GO" id="GO:0000324">
    <property type="term" value="C:fungal-type vacuole"/>
    <property type="evidence" value="ECO:0007669"/>
    <property type="project" value="TreeGrafter"/>
</dbReference>
<comment type="similarity">
    <text evidence="1 6">Belongs to the glycosyl hydrolase 32 family.</text>
</comment>
<protein>
    <submittedName>
        <fullName evidence="9">Inv1 protein</fullName>
    </submittedName>
</protein>
<feature type="domain" description="Glycosyl hydrolase family 32 C-terminal" evidence="8">
    <location>
        <begin position="375"/>
        <end position="534"/>
    </location>
</feature>
<keyword evidence="3 6" id="KW-0378">Hydrolase</keyword>
<keyword evidence="2" id="KW-0732">Signal</keyword>
<dbReference type="EMBL" id="CDQK01000003">
    <property type="protein sequence ID" value="CEP22864.1"/>
    <property type="molecule type" value="Genomic_DNA"/>
</dbReference>
<accession>A0A0H5CE49</accession>
<dbReference type="InterPro" id="IPR018053">
    <property type="entry name" value="Glyco_hydro_32_AS"/>
</dbReference>
<dbReference type="Proteomes" id="UP000038830">
    <property type="component" value="Unassembled WGS sequence"/>
</dbReference>
<evidence type="ECO:0000256" key="3">
    <source>
        <dbReference type="ARBA" id="ARBA00022801"/>
    </source>
</evidence>
<dbReference type="InterPro" id="IPR013148">
    <property type="entry name" value="Glyco_hydro_32_N"/>
</dbReference>
<evidence type="ECO:0000256" key="2">
    <source>
        <dbReference type="ARBA" id="ARBA00022729"/>
    </source>
</evidence>
<gene>
    <name evidence="9" type="primary">inv1</name>
    <name evidence="9" type="ORF">BN1211_3323</name>
</gene>
<dbReference type="Gene3D" id="2.115.10.20">
    <property type="entry name" value="Glycosyl hydrolase domain, family 43"/>
    <property type="match status" value="1"/>
</dbReference>
<dbReference type="InterPro" id="IPR023296">
    <property type="entry name" value="Glyco_hydro_beta-prop_sf"/>
</dbReference>